<dbReference type="EMBL" id="BGZK01000075">
    <property type="protein sequence ID" value="GBP15903.1"/>
    <property type="molecule type" value="Genomic_DNA"/>
</dbReference>
<accession>A0A4C1TPJ7</accession>
<name>A0A4C1TPJ7_EUMVA</name>
<comment type="caution">
    <text evidence="1">The sequence shown here is derived from an EMBL/GenBank/DDBJ whole genome shotgun (WGS) entry which is preliminary data.</text>
</comment>
<sequence length="66" mass="7038">MNEPSGFIAGALGSRHSLRLKGMKFKAFTLDQSVRRVTNDIAAGVITMSGTIGLVCLDAKIRCLEA</sequence>
<dbReference type="Proteomes" id="UP000299102">
    <property type="component" value="Unassembled WGS sequence"/>
</dbReference>
<organism evidence="1 2">
    <name type="scientific">Eumeta variegata</name>
    <name type="common">Bagworm moth</name>
    <name type="synonym">Eumeta japonica</name>
    <dbReference type="NCBI Taxonomy" id="151549"/>
    <lineage>
        <taxon>Eukaryota</taxon>
        <taxon>Metazoa</taxon>
        <taxon>Ecdysozoa</taxon>
        <taxon>Arthropoda</taxon>
        <taxon>Hexapoda</taxon>
        <taxon>Insecta</taxon>
        <taxon>Pterygota</taxon>
        <taxon>Neoptera</taxon>
        <taxon>Endopterygota</taxon>
        <taxon>Lepidoptera</taxon>
        <taxon>Glossata</taxon>
        <taxon>Ditrysia</taxon>
        <taxon>Tineoidea</taxon>
        <taxon>Psychidae</taxon>
        <taxon>Oiketicinae</taxon>
        <taxon>Eumeta</taxon>
    </lineage>
</organism>
<evidence type="ECO:0000313" key="2">
    <source>
        <dbReference type="Proteomes" id="UP000299102"/>
    </source>
</evidence>
<reference evidence="1 2" key="1">
    <citation type="journal article" date="2019" name="Commun. Biol.">
        <title>The bagworm genome reveals a unique fibroin gene that provides high tensile strength.</title>
        <authorList>
            <person name="Kono N."/>
            <person name="Nakamura H."/>
            <person name="Ohtoshi R."/>
            <person name="Tomita M."/>
            <person name="Numata K."/>
            <person name="Arakawa K."/>
        </authorList>
    </citation>
    <scope>NUCLEOTIDE SEQUENCE [LARGE SCALE GENOMIC DNA]</scope>
</reference>
<proteinExistence type="predicted"/>
<evidence type="ECO:0000313" key="1">
    <source>
        <dbReference type="EMBL" id="GBP15903.1"/>
    </source>
</evidence>
<dbReference type="AlphaFoldDB" id="A0A4C1TPJ7"/>
<keyword evidence="2" id="KW-1185">Reference proteome</keyword>
<protein>
    <submittedName>
        <fullName evidence="1">Uncharacterized protein</fullName>
    </submittedName>
</protein>
<gene>
    <name evidence="1" type="ORF">EVAR_12492_1</name>
</gene>